<dbReference type="GO" id="GO:0051082">
    <property type="term" value="F:unfolded protein binding"/>
    <property type="evidence" value="ECO:0007669"/>
    <property type="project" value="UniProtKB-UniRule"/>
</dbReference>
<dbReference type="GO" id="GO:0008270">
    <property type="term" value="F:zinc ion binding"/>
    <property type="evidence" value="ECO:0007669"/>
    <property type="project" value="UniProtKB-UniRule"/>
</dbReference>
<evidence type="ECO:0000256" key="1">
    <source>
        <dbReference type="PROSITE-ProRule" id="PRU01250"/>
    </source>
</evidence>
<dbReference type="EMBL" id="CP017637">
    <property type="protein sequence ID" value="APG12049.1"/>
    <property type="molecule type" value="Genomic_DNA"/>
</dbReference>
<name>A0A1L3FFH2_BRAJP</name>
<organism evidence="3 4">
    <name type="scientific">Bradyrhizobium japonicum</name>
    <dbReference type="NCBI Taxonomy" id="375"/>
    <lineage>
        <taxon>Bacteria</taxon>
        <taxon>Pseudomonadati</taxon>
        <taxon>Pseudomonadota</taxon>
        <taxon>Alphaproteobacteria</taxon>
        <taxon>Hyphomicrobiales</taxon>
        <taxon>Nitrobacteraceae</taxon>
        <taxon>Bradyrhizobium</taxon>
    </lineage>
</organism>
<dbReference type="InterPro" id="IPR038366">
    <property type="entry name" value="Znf_CppX_C4_sf"/>
</dbReference>
<feature type="domain" description="ClpX-type ZB" evidence="2">
    <location>
        <begin position="59"/>
        <end position="112"/>
    </location>
</feature>
<dbReference type="Pfam" id="PF06689">
    <property type="entry name" value="zf-C4_ClpX"/>
    <property type="match status" value="1"/>
</dbReference>
<dbReference type="GO" id="GO:0046983">
    <property type="term" value="F:protein dimerization activity"/>
    <property type="evidence" value="ECO:0007669"/>
    <property type="project" value="UniProtKB-UniRule"/>
</dbReference>
<reference evidence="3 4" key="1">
    <citation type="submission" date="2016-11" db="EMBL/GenBank/DDBJ databases">
        <title>Complete Genome Sequence of Bradyrhizobium sp. strain J5, an isolated from soybean nodule in Hokkaido.</title>
        <authorList>
            <person name="Kanehara K."/>
        </authorList>
    </citation>
    <scope>NUCLEOTIDE SEQUENCE [LARGE SCALE GENOMIC DNA]</scope>
    <source>
        <strain evidence="3 4">J5</strain>
    </source>
</reference>
<gene>
    <name evidence="3" type="ORF">BKD09_27300</name>
</gene>
<evidence type="ECO:0000313" key="4">
    <source>
        <dbReference type="Proteomes" id="UP000181962"/>
    </source>
</evidence>
<dbReference type="SMART" id="SM00994">
    <property type="entry name" value="zf-C4_ClpX"/>
    <property type="match status" value="1"/>
</dbReference>
<dbReference type="Gene3D" id="6.20.220.10">
    <property type="entry name" value="ClpX chaperone, C4-type zinc finger domain"/>
    <property type="match status" value="1"/>
</dbReference>
<dbReference type="AlphaFoldDB" id="A0A1L3FFH2"/>
<comment type="similarity">
    <text evidence="1">Belongs to the ClpX chaperone family.</text>
</comment>
<dbReference type="Pfam" id="PF20066">
    <property type="entry name" value="Glyoxalase_8"/>
    <property type="match status" value="1"/>
</dbReference>
<evidence type="ECO:0000313" key="3">
    <source>
        <dbReference type="EMBL" id="APG12049.1"/>
    </source>
</evidence>
<keyword evidence="1" id="KW-0479">Metal-binding</keyword>
<dbReference type="InterPro" id="IPR010603">
    <property type="entry name" value="Znf_CppX_C4"/>
</dbReference>
<dbReference type="GO" id="GO:0006457">
    <property type="term" value="P:protein folding"/>
    <property type="evidence" value="ECO:0007669"/>
    <property type="project" value="UniProtKB-UniRule"/>
</dbReference>
<evidence type="ECO:0000259" key="2">
    <source>
        <dbReference type="PROSITE" id="PS51902"/>
    </source>
</evidence>
<accession>A0A1L3FFH2</accession>
<feature type="binding site" evidence="1">
    <location>
        <position position="93"/>
    </location>
    <ligand>
        <name>Zn(2+)</name>
        <dbReference type="ChEBI" id="CHEBI:29105"/>
    </ligand>
</feature>
<dbReference type="SUPFAM" id="SSF57716">
    <property type="entry name" value="Glucocorticoid receptor-like (DNA-binding domain)"/>
    <property type="match status" value="1"/>
</dbReference>
<keyword evidence="1" id="KW-0862">Zinc</keyword>
<protein>
    <recommendedName>
        <fullName evidence="2">ClpX-type ZB domain-containing protein</fullName>
    </recommendedName>
</protein>
<sequence length="212" mass="23741">MRDFRDAKAMARSLRDALNAKAVQTTHSEALELIAKAFGYENWNILSAKIDAAQPSAGVQNPARQDRPIYCSFCGMNQHEVSKLVAGPAVFICDECIDLCTDIVDEQLLRLIEGDADSARAMPTDRLLHYVEHANKGVERNRLLSQNIERVFALRQSASAANDDVFKTSKVARLRGKTSDELLAMKKFSLSQLKRYEQALQTAMPIVNERTR</sequence>
<feature type="binding site" evidence="1">
    <location>
        <position position="96"/>
    </location>
    <ligand>
        <name>Zn(2+)</name>
        <dbReference type="ChEBI" id="CHEBI:29105"/>
    </ligand>
</feature>
<feature type="binding site" evidence="1">
    <location>
        <position position="71"/>
    </location>
    <ligand>
        <name>Zn(2+)</name>
        <dbReference type="ChEBI" id="CHEBI:29105"/>
    </ligand>
</feature>
<dbReference type="Proteomes" id="UP000181962">
    <property type="component" value="Chromosome"/>
</dbReference>
<feature type="binding site" evidence="1">
    <location>
        <position position="74"/>
    </location>
    <ligand>
        <name>Zn(2+)</name>
        <dbReference type="ChEBI" id="CHEBI:29105"/>
    </ligand>
</feature>
<proteinExistence type="inferred from homology"/>
<dbReference type="InterPro" id="IPR059188">
    <property type="entry name" value="Znf_CLPX-like"/>
</dbReference>
<dbReference type="InterPro" id="IPR045517">
    <property type="entry name" value="Glyoxalase_8"/>
</dbReference>
<keyword evidence="1" id="KW-0143">Chaperone</keyword>
<dbReference type="PROSITE" id="PS51902">
    <property type="entry name" value="CLPX_ZB"/>
    <property type="match status" value="1"/>
</dbReference>